<dbReference type="Proteomes" id="UP000276603">
    <property type="component" value="Unassembled WGS sequence"/>
</dbReference>
<organism evidence="2 3">
    <name type="scientific">Ulvibacterium marinum</name>
    <dbReference type="NCBI Taxonomy" id="2419782"/>
    <lineage>
        <taxon>Bacteria</taxon>
        <taxon>Pseudomonadati</taxon>
        <taxon>Bacteroidota</taxon>
        <taxon>Flavobacteriia</taxon>
        <taxon>Flavobacteriales</taxon>
        <taxon>Flavobacteriaceae</taxon>
        <taxon>Ulvibacterium</taxon>
    </lineage>
</organism>
<dbReference type="OrthoDB" id="1178221at2"/>
<keyword evidence="3" id="KW-1185">Reference proteome</keyword>
<keyword evidence="1" id="KW-0812">Transmembrane</keyword>
<accession>A0A3B0C5H5</accession>
<feature type="transmembrane region" description="Helical" evidence="1">
    <location>
        <begin position="12"/>
        <end position="30"/>
    </location>
</feature>
<evidence type="ECO:0000313" key="3">
    <source>
        <dbReference type="Proteomes" id="UP000276603"/>
    </source>
</evidence>
<dbReference type="EMBL" id="RBCJ01000003">
    <property type="protein sequence ID" value="RKN79868.1"/>
    <property type="molecule type" value="Genomic_DNA"/>
</dbReference>
<evidence type="ECO:0000313" key="2">
    <source>
        <dbReference type="EMBL" id="RKN79868.1"/>
    </source>
</evidence>
<keyword evidence="1" id="KW-1133">Transmembrane helix</keyword>
<evidence type="ECO:0000256" key="1">
    <source>
        <dbReference type="SAM" id="Phobius"/>
    </source>
</evidence>
<protein>
    <submittedName>
        <fullName evidence="2">Uncharacterized protein</fullName>
    </submittedName>
</protein>
<sequence>MKNQLNPIKGIFSIFVVIAFSFCFVGHATVPSKEIVLLKDKNITTMVGDNLVGGWEYTAQGAPEGYDKGLLLIVGQDGKYQVQVQTGAGTFVGENVTVKKNTISFSLMIEGGLVTVNLTANGSKISGKSSSPEGDYVIEGVKSISPE</sequence>
<name>A0A3B0C5H5_9FLAO</name>
<proteinExistence type="predicted"/>
<gene>
    <name evidence="2" type="ORF">D7Z94_16500</name>
</gene>
<reference evidence="2 3" key="1">
    <citation type="submission" date="2018-10" db="EMBL/GenBank/DDBJ databases">
        <title>Ulvibacterium marinum gen. nov., sp. nov., a novel marine bacterium of the family Flavobacteriaceae, isolated from a culture of the green alga Ulva prolifera.</title>
        <authorList>
            <person name="Zhang Z."/>
        </authorList>
    </citation>
    <scope>NUCLEOTIDE SEQUENCE [LARGE SCALE GENOMIC DNA]</scope>
    <source>
        <strain evidence="2 3">CCMM003</strain>
    </source>
</reference>
<comment type="caution">
    <text evidence="2">The sequence shown here is derived from an EMBL/GenBank/DDBJ whole genome shotgun (WGS) entry which is preliminary data.</text>
</comment>
<dbReference type="RefSeq" id="WP_120712676.1">
    <property type="nucleotide sequence ID" value="NZ_RBCJ01000003.1"/>
</dbReference>
<keyword evidence="1" id="KW-0472">Membrane</keyword>
<dbReference type="AlphaFoldDB" id="A0A3B0C5H5"/>